<evidence type="ECO:0000313" key="7">
    <source>
        <dbReference type="Proteomes" id="UP000503483"/>
    </source>
</evidence>
<evidence type="ECO:0000256" key="3">
    <source>
        <dbReference type="ARBA" id="ARBA00022729"/>
    </source>
</evidence>
<reference evidence="6 7" key="1">
    <citation type="submission" date="2019-08" db="EMBL/GenBank/DDBJ databases">
        <title>Complete genome sequence of Arcobacter acticola.</title>
        <authorList>
            <person name="Miller W."/>
        </authorList>
    </citation>
    <scope>NUCLEOTIDE SEQUENCE [LARGE SCALE GENOMIC DNA]</scope>
    <source>
        <strain evidence="6 7">KCTC 52212</strain>
    </source>
</reference>
<evidence type="ECO:0000259" key="5">
    <source>
        <dbReference type="SMART" id="SM00062"/>
    </source>
</evidence>
<dbReference type="Pfam" id="PF00497">
    <property type="entry name" value="SBP_bac_3"/>
    <property type="match status" value="1"/>
</dbReference>
<dbReference type="Proteomes" id="UP000503483">
    <property type="component" value="Chromosome"/>
</dbReference>
<keyword evidence="7" id="KW-1185">Reference proteome</keyword>
<sequence length="261" mass="30329">MILKKIIISLFFFQLFLFAQESRLDKILLEKSIKVCVWPEYFGISYLDNRTQKLVGIDVDLAKELAKDLKVNLEFVASSFPKFISDITEDRCDIAMFAIGNTESRREKVRFTTPHLQSDIYAITTKNNKKIENWDDIDKEGVIVAVAKGTYHEPVMREKLKNAQLLVVDSMHAREQEVQSGRADVFMTDYPFGKRMLAKTDWAKLIKPSSTYHLTPYAWTLAYGDDKFYNRIEKFISDIKIDGRLYEIAKHNELNPIVKIK</sequence>
<dbReference type="GO" id="GO:0030313">
    <property type="term" value="C:cell envelope"/>
    <property type="evidence" value="ECO:0007669"/>
    <property type="project" value="UniProtKB-SubCell"/>
</dbReference>
<comment type="similarity">
    <text evidence="2 4">Belongs to the bacterial solute-binding protein 3 family.</text>
</comment>
<dbReference type="Gene3D" id="3.40.190.10">
    <property type="entry name" value="Periplasmic binding protein-like II"/>
    <property type="match status" value="2"/>
</dbReference>
<organism evidence="6 7">
    <name type="scientific">Arcobacter acticola</name>
    <dbReference type="NCBI Taxonomy" id="1849015"/>
    <lineage>
        <taxon>Bacteria</taxon>
        <taxon>Pseudomonadati</taxon>
        <taxon>Campylobacterota</taxon>
        <taxon>Epsilonproteobacteria</taxon>
        <taxon>Campylobacterales</taxon>
        <taxon>Arcobacteraceae</taxon>
        <taxon>Arcobacter</taxon>
    </lineage>
</organism>
<dbReference type="CDD" id="cd13530">
    <property type="entry name" value="PBP2_peptides_like"/>
    <property type="match status" value="1"/>
</dbReference>
<dbReference type="AlphaFoldDB" id="A0A6M8EGY3"/>
<dbReference type="PANTHER" id="PTHR35936:SF17">
    <property type="entry name" value="ARGININE-BINDING EXTRACELLULAR PROTEIN ARTP"/>
    <property type="match status" value="1"/>
</dbReference>
<dbReference type="PANTHER" id="PTHR35936">
    <property type="entry name" value="MEMBRANE-BOUND LYTIC MUREIN TRANSGLYCOSYLASE F"/>
    <property type="match status" value="1"/>
</dbReference>
<proteinExistence type="inferred from homology"/>
<keyword evidence="3" id="KW-0732">Signal</keyword>
<evidence type="ECO:0000256" key="1">
    <source>
        <dbReference type="ARBA" id="ARBA00004196"/>
    </source>
</evidence>
<dbReference type="InterPro" id="IPR001638">
    <property type="entry name" value="Solute-binding_3/MltF_N"/>
</dbReference>
<dbReference type="InterPro" id="IPR018313">
    <property type="entry name" value="SBP_3_CS"/>
</dbReference>
<dbReference type="SMART" id="SM00062">
    <property type="entry name" value="PBPb"/>
    <property type="match status" value="1"/>
</dbReference>
<name>A0A6M8EGY3_9BACT</name>
<gene>
    <name evidence="6" type="ORF">AACT_2248</name>
</gene>
<dbReference type="SUPFAM" id="SSF53850">
    <property type="entry name" value="Periplasmic binding protein-like II"/>
    <property type="match status" value="1"/>
</dbReference>
<dbReference type="PROSITE" id="PS01039">
    <property type="entry name" value="SBP_BACTERIAL_3"/>
    <property type="match status" value="1"/>
</dbReference>
<evidence type="ECO:0000256" key="2">
    <source>
        <dbReference type="ARBA" id="ARBA00010333"/>
    </source>
</evidence>
<feature type="domain" description="Solute-binding protein family 3/N-terminal" evidence="5">
    <location>
        <begin position="32"/>
        <end position="256"/>
    </location>
</feature>
<dbReference type="EMBL" id="CP042652">
    <property type="protein sequence ID" value="QKE29372.1"/>
    <property type="molecule type" value="Genomic_DNA"/>
</dbReference>
<dbReference type="RefSeq" id="WP_216658197.1">
    <property type="nucleotide sequence ID" value="NZ_CP042652.1"/>
</dbReference>
<protein>
    <submittedName>
        <fullName evidence="6">Periplasmic substrate-binding protein</fullName>
    </submittedName>
</protein>
<evidence type="ECO:0000313" key="6">
    <source>
        <dbReference type="EMBL" id="QKE29372.1"/>
    </source>
</evidence>
<evidence type="ECO:0000256" key="4">
    <source>
        <dbReference type="RuleBase" id="RU003744"/>
    </source>
</evidence>
<dbReference type="KEGG" id="paco:AACT_2248"/>
<comment type="subcellular location">
    <subcellularLocation>
        <location evidence="1">Cell envelope</location>
    </subcellularLocation>
</comment>
<accession>A0A6M8EGY3</accession>